<name>A0A382G0A1_9ZZZZ</name>
<organism evidence="2">
    <name type="scientific">marine metagenome</name>
    <dbReference type="NCBI Taxonomy" id="408172"/>
    <lineage>
        <taxon>unclassified sequences</taxon>
        <taxon>metagenomes</taxon>
        <taxon>ecological metagenomes</taxon>
    </lineage>
</organism>
<dbReference type="AlphaFoldDB" id="A0A382G0A1"/>
<gene>
    <name evidence="2" type="ORF">METZ01_LOCUS221143</name>
</gene>
<evidence type="ECO:0000313" key="2">
    <source>
        <dbReference type="EMBL" id="SVB68289.1"/>
    </source>
</evidence>
<sequence length="391" mass="43913">MGNWVTQKKLQRALSHERLKTRFIQFWDGLADQADDSAQTRESKSVARVRFRKVLNSVSHIPLAVFPSQGLMMRDPHYVWYLNDRIQTPQPEVRRLYDRGVFTCCKSNRKEDDTTSLHGRNRITDSHLQSCIVNRKCYHNKIRQEVFNMCNAANLGGVCVEKRGLIPGSRKKPADVYIGSWFLDEGYSACAIDIVTTDAEASLTKNTQASVRRQRENISGIQARKMDKIKRRKKLVEHDGEPTVQEYLKAREIKFVPFAVEGTGALGPAVSPFIKQVSQEAKNSGSCSSAPAFRRYWRTRLAMCLARERADAALDRVHDLCSKSNTTEGSSYVPLVDEYELVSEFDDLRGVVLRESSDESDDSADSEHSSDDDTASADSDGGSDSDESDGA</sequence>
<feature type="region of interest" description="Disordered" evidence="1">
    <location>
        <begin position="352"/>
        <end position="391"/>
    </location>
</feature>
<proteinExistence type="predicted"/>
<protein>
    <submittedName>
        <fullName evidence="2">Uncharacterized protein</fullName>
    </submittedName>
</protein>
<accession>A0A382G0A1</accession>
<evidence type="ECO:0000256" key="1">
    <source>
        <dbReference type="SAM" id="MobiDB-lite"/>
    </source>
</evidence>
<dbReference type="EMBL" id="UINC01052685">
    <property type="protein sequence ID" value="SVB68289.1"/>
    <property type="molecule type" value="Genomic_DNA"/>
</dbReference>
<feature type="compositionally biased region" description="Acidic residues" evidence="1">
    <location>
        <begin position="372"/>
        <end position="391"/>
    </location>
</feature>
<reference evidence="2" key="1">
    <citation type="submission" date="2018-05" db="EMBL/GenBank/DDBJ databases">
        <authorList>
            <person name="Lanie J.A."/>
            <person name="Ng W.-L."/>
            <person name="Kazmierczak K.M."/>
            <person name="Andrzejewski T.M."/>
            <person name="Davidsen T.M."/>
            <person name="Wayne K.J."/>
            <person name="Tettelin H."/>
            <person name="Glass J.I."/>
            <person name="Rusch D."/>
            <person name="Podicherti R."/>
            <person name="Tsui H.-C.T."/>
            <person name="Winkler M.E."/>
        </authorList>
    </citation>
    <scope>NUCLEOTIDE SEQUENCE</scope>
</reference>